<keyword evidence="1" id="KW-0472">Membrane</keyword>
<dbReference type="AlphaFoldDB" id="A0A250KUQ2"/>
<name>A0A250KUQ2_9GAMM</name>
<dbReference type="SMART" id="SM00044">
    <property type="entry name" value="CYCc"/>
    <property type="match status" value="1"/>
</dbReference>
<dbReference type="Pfam" id="PF05226">
    <property type="entry name" value="CHASE2"/>
    <property type="match status" value="1"/>
</dbReference>
<organism evidence="3 4">
    <name type="scientific">Methylocaldum marinum</name>
    <dbReference type="NCBI Taxonomy" id="1432792"/>
    <lineage>
        <taxon>Bacteria</taxon>
        <taxon>Pseudomonadati</taxon>
        <taxon>Pseudomonadota</taxon>
        <taxon>Gammaproteobacteria</taxon>
        <taxon>Methylococcales</taxon>
        <taxon>Methylococcaceae</taxon>
        <taxon>Methylocaldum</taxon>
    </lineage>
</organism>
<proteinExistence type="predicted"/>
<dbReference type="Gene3D" id="3.30.70.1230">
    <property type="entry name" value="Nucleotide cyclase"/>
    <property type="match status" value="1"/>
</dbReference>
<dbReference type="GO" id="GO:0035556">
    <property type="term" value="P:intracellular signal transduction"/>
    <property type="evidence" value="ECO:0007669"/>
    <property type="project" value="InterPro"/>
</dbReference>
<dbReference type="GO" id="GO:0004016">
    <property type="term" value="F:adenylate cyclase activity"/>
    <property type="evidence" value="ECO:0007669"/>
    <property type="project" value="UniProtKB-ARBA"/>
</dbReference>
<dbReference type="CDD" id="cd07302">
    <property type="entry name" value="CHD"/>
    <property type="match status" value="1"/>
</dbReference>
<gene>
    <name evidence="3" type="ORF">sS8_3461</name>
</gene>
<evidence type="ECO:0000313" key="4">
    <source>
        <dbReference type="Proteomes" id="UP000266313"/>
    </source>
</evidence>
<evidence type="ECO:0000256" key="1">
    <source>
        <dbReference type="SAM" id="Phobius"/>
    </source>
</evidence>
<keyword evidence="4" id="KW-1185">Reference proteome</keyword>
<reference evidence="3 4" key="1">
    <citation type="submission" date="2016-12" db="EMBL/GenBank/DDBJ databases">
        <title>Genome sequencing of Methylocaldum marinum.</title>
        <authorList>
            <person name="Takeuchi M."/>
            <person name="Kamagata Y."/>
            <person name="Hiraoka S."/>
            <person name="Oshima K."/>
            <person name="Hattori M."/>
            <person name="Iwasaki W."/>
        </authorList>
    </citation>
    <scope>NUCLEOTIDE SEQUENCE [LARGE SCALE GENOMIC DNA]</scope>
    <source>
        <strain evidence="3 4">S8</strain>
    </source>
</reference>
<dbReference type="InterPro" id="IPR050697">
    <property type="entry name" value="Adenylyl/Guanylyl_Cyclase_3/4"/>
</dbReference>
<dbReference type="SUPFAM" id="SSF55073">
    <property type="entry name" value="Nucleotide cyclase"/>
    <property type="match status" value="1"/>
</dbReference>
<sequence>MSNPIPLVLGWLRRARVPLLIAFSGLLLSLIPVLAQFGERFDFGLLYRLRGAESPPGEIVIVGIDHESALRLQAPNDPQSWPRRLNARVIRNVQASGAELLAFNVFFFSPASDPDDDRDMADAMQRMGRVVLTDYVKPRQVSAGIYLESVVHSTEQLTDAALATAPFLLPKDDYGMNQFLSFFGGESQATLPARLLLAYALLTARDDLLGVFGDVAPEATDFLRKETSEREQFDALQRELTVLLQSRSDLLPALESSLQQRPMSERTRLMLRALFRVHASGRPRYFSHYGPARTFPTIPFYKLVDSPSEQLMTALRGKIVLIGYLEDFQPEYTEGLFQSPYSTISSVELTATALANLLEDKSVRPLLTPLEELAWLFSWGLVLGCCAQLLSVKKALLSIAVLSGGYLSTAWGLFLAEGFWLPLFIPLIWHAPAALLSSMLINHWRRVRREEKIHSVIERFIPVDVFSHLTRDEDIKALPSYGRLTHGICLATDAGRYSALAETMEPMALADLMNEYYRVIFQPVARHGGWISDVIGDAMLAIWITEGNDPKTRCNVLQAALEIQQAVRRFEQHHQICFPVRIGIHCGDLRIGYIGTDSRGEIRAVGDTVNIAARLEALNKVLGTEILVSEAVLQGLEENRARRLGQFLLAGKTRPVSVAQLVSAEAVEMGHWCEVNHRFQTALDHFQEERWLEAYAAFSQLVLQLPEDGPIRFYLKTCEARLRGGLAAGDQPLGIRVEKSDSARPLTK</sequence>
<keyword evidence="1" id="KW-0812">Transmembrane</keyword>
<accession>A0A250KUQ2</accession>
<evidence type="ECO:0000313" key="3">
    <source>
        <dbReference type="EMBL" id="BBA35398.1"/>
    </source>
</evidence>
<dbReference type="GO" id="GO:0009190">
    <property type="term" value="P:cyclic nucleotide biosynthetic process"/>
    <property type="evidence" value="ECO:0007669"/>
    <property type="project" value="InterPro"/>
</dbReference>
<keyword evidence="1" id="KW-1133">Transmembrane helix</keyword>
<feature type="transmembrane region" description="Helical" evidence="1">
    <location>
        <begin position="373"/>
        <end position="390"/>
    </location>
</feature>
<dbReference type="PANTHER" id="PTHR43081:SF1">
    <property type="entry name" value="ADENYLATE CYCLASE, TERMINAL-DIFFERENTIATION SPECIFIC"/>
    <property type="match status" value="1"/>
</dbReference>
<dbReference type="RefSeq" id="WP_119630642.1">
    <property type="nucleotide sequence ID" value="NZ_AP017928.1"/>
</dbReference>
<dbReference type="PROSITE" id="PS50125">
    <property type="entry name" value="GUANYLATE_CYCLASE_2"/>
    <property type="match status" value="1"/>
</dbReference>
<dbReference type="InterPro" id="IPR007890">
    <property type="entry name" value="CHASE2"/>
</dbReference>
<dbReference type="InterPro" id="IPR001054">
    <property type="entry name" value="A/G_cyclase"/>
</dbReference>
<dbReference type="PANTHER" id="PTHR43081">
    <property type="entry name" value="ADENYLATE CYCLASE, TERMINAL-DIFFERENTIATION SPECIFIC-RELATED"/>
    <property type="match status" value="1"/>
</dbReference>
<feature type="domain" description="Guanylate cyclase" evidence="2">
    <location>
        <begin position="488"/>
        <end position="616"/>
    </location>
</feature>
<dbReference type="Pfam" id="PF00211">
    <property type="entry name" value="Guanylate_cyc"/>
    <property type="match status" value="1"/>
</dbReference>
<dbReference type="SMART" id="SM01080">
    <property type="entry name" value="CHASE2"/>
    <property type="match status" value="1"/>
</dbReference>
<dbReference type="Proteomes" id="UP000266313">
    <property type="component" value="Chromosome"/>
</dbReference>
<dbReference type="InterPro" id="IPR029787">
    <property type="entry name" value="Nucleotide_cyclase"/>
</dbReference>
<dbReference type="EMBL" id="AP017928">
    <property type="protein sequence ID" value="BBA35398.1"/>
    <property type="molecule type" value="Genomic_DNA"/>
</dbReference>
<protein>
    <submittedName>
        <fullName evidence="3">Adenylate cyclase 1</fullName>
    </submittedName>
</protein>
<evidence type="ECO:0000259" key="2">
    <source>
        <dbReference type="PROSITE" id="PS50125"/>
    </source>
</evidence>
<dbReference type="KEGG" id="mmai:sS8_3461"/>
<feature type="transmembrane region" description="Helical" evidence="1">
    <location>
        <begin position="395"/>
        <end position="414"/>
    </location>
</feature>
<dbReference type="OrthoDB" id="9806704at2"/>